<keyword evidence="8" id="KW-0129">CBS domain</keyword>
<keyword evidence="12" id="KW-1185">Reference proteome</keyword>
<feature type="domain" description="CBS" evidence="10">
    <location>
        <begin position="471"/>
        <end position="534"/>
    </location>
</feature>
<dbReference type="GO" id="GO:0005247">
    <property type="term" value="F:voltage-gated chloride channel activity"/>
    <property type="evidence" value="ECO:0007669"/>
    <property type="project" value="TreeGrafter"/>
</dbReference>
<dbReference type="InterPro" id="IPR000644">
    <property type="entry name" value="CBS_dom"/>
</dbReference>
<gene>
    <name evidence="11" type="ORF">Cflav_PD1485</name>
</gene>
<keyword evidence="4 9" id="KW-1133">Transmembrane helix</keyword>
<dbReference type="AlphaFoldDB" id="B9XPW0"/>
<dbReference type="CDD" id="cd02205">
    <property type="entry name" value="CBS_pair_SF"/>
    <property type="match status" value="1"/>
</dbReference>
<dbReference type="InterPro" id="IPR014743">
    <property type="entry name" value="Cl-channel_core"/>
</dbReference>
<evidence type="ECO:0000313" key="11">
    <source>
        <dbReference type="EMBL" id="EEF58141.1"/>
    </source>
</evidence>
<evidence type="ECO:0000256" key="4">
    <source>
        <dbReference type="ARBA" id="ARBA00022989"/>
    </source>
</evidence>
<dbReference type="PANTHER" id="PTHR45711">
    <property type="entry name" value="CHLORIDE CHANNEL PROTEIN"/>
    <property type="match status" value="1"/>
</dbReference>
<keyword evidence="5" id="KW-0406">Ion transport</keyword>
<dbReference type="PRINTS" id="PR00762">
    <property type="entry name" value="CLCHANNEL"/>
</dbReference>
<dbReference type="SUPFAM" id="SSF81340">
    <property type="entry name" value="Clc chloride channel"/>
    <property type="match status" value="1"/>
</dbReference>
<evidence type="ECO:0000256" key="7">
    <source>
        <dbReference type="ARBA" id="ARBA00023214"/>
    </source>
</evidence>
<dbReference type="PROSITE" id="PS51371">
    <property type="entry name" value="CBS"/>
    <property type="match status" value="1"/>
</dbReference>
<feature type="transmembrane region" description="Helical" evidence="9">
    <location>
        <begin position="188"/>
        <end position="208"/>
    </location>
</feature>
<evidence type="ECO:0000256" key="6">
    <source>
        <dbReference type="ARBA" id="ARBA00023136"/>
    </source>
</evidence>
<dbReference type="GO" id="GO:0005886">
    <property type="term" value="C:plasma membrane"/>
    <property type="evidence" value="ECO:0007669"/>
    <property type="project" value="TreeGrafter"/>
</dbReference>
<evidence type="ECO:0000313" key="12">
    <source>
        <dbReference type="Proteomes" id="UP000003688"/>
    </source>
</evidence>
<proteinExistence type="predicted"/>
<evidence type="ECO:0000256" key="8">
    <source>
        <dbReference type="PROSITE-ProRule" id="PRU00703"/>
    </source>
</evidence>
<comment type="caution">
    <text evidence="11">The sequence shown here is derived from an EMBL/GenBank/DDBJ whole genome shotgun (WGS) entry which is preliminary data.</text>
</comment>
<dbReference type="Pfam" id="PF00654">
    <property type="entry name" value="Voltage_CLC"/>
    <property type="match status" value="1"/>
</dbReference>
<feature type="transmembrane region" description="Helical" evidence="9">
    <location>
        <begin position="20"/>
        <end position="39"/>
    </location>
</feature>
<feature type="transmembrane region" description="Helical" evidence="9">
    <location>
        <begin position="153"/>
        <end position="172"/>
    </location>
</feature>
<dbReference type="Gene3D" id="1.10.3080.10">
    <property type="entry name" value="Clc chloride channel"/>
    <property type="match status" value="1"/>
</dbReference>
<feature type="transmembrane region" description="Helical" evidence="9">
    <location>
        <begin position="228"/>
        <end position="250"/>
    </location>
</feature>
<keyword evidence="7" id="KW-0868">Chloride</keyword>
<evidence type="ECO:0000256" key="5">
    <source>
        <dbReference type="ARBA" id="ARBA00023065"/>
    </source>
</evidence>
<dbReference type="Proteomes" id="UP000003688">
    <property type="component" value="Unassembled WGS sequence"/>
</dbReference>
<keyword evidence="2" id="KW-0813">Transport</keyword>
<dbReference type="PANTHER" id="PTHR45711:SF6">
    <property type="entry name" value="CHLORIDE CHANNEL PROTEIN"/>
    <property type="match status" value="1"/>
</dbReference>
<dbReference type="Gene3D" id="3.10.580.10">
    <property type="entry name" value="CBS-domain"/>
    <property type="match status" value="1"/>
</dbReference>
<dbReference type="Pfam" id="PF00571">
    <property type="entry name" value="CBS"/>
    <property type="match status" value="1"/>
</dbReference>
<name>B9XPW0_PEDPL</name>
<keyword evidence="6 9" id="KW-0472">Membrane</keyword>
<feature type="transmembrane region" description="Helical" evidence="9">
    <location>
        <begin position="270"/>
        <end position="290"/>
    </location>
</feature>
<organism evidence="11 12">
    <name type="scientific">Pedosphaera parvula (strain Ellin514)</name>
    <dbReference type="NCBI Taxonomy" id="320771"/>
    <lineage>
        <taxon>Bacteria</taxon>
        <taxon>Pseudomonadati</taxon>
        <taxon>Verrucomicrobiota</taxon>
        <taxon>Pedosphaerae</taxon>
        <taxon>Pedosphaerales</taxon>
        <taxon>Pedosphaeraceae</taxon>
        <taxon>Pedosphaera</taxon>
    </lineage>
</organism>
<feature type="transmembrane region" description="Helical" evidence="9">
    <location>
        <begin position="302"/>
        <end position="323"/>
    </location>
</feature>
<accession>B9XPW0</accession>
<evidence type="ECO:0000256" key="1">
    <source>
        <dbReference type="ARBA" id="ARBA00004141"/>
    </source>
</evidence>
<dbReference type="SUPFAM" id="SSF54631">
    <property type="entry name" value="CBS-domain pair"/>
    <property type="match status" value="1"/>
</dbReference>
<dbReference type="SMART" id="SM00116">
    <property type="entry name" value="CBS"/>
    <property type="match status" value="2"/>
</dbReference>
<evidence type="ECO:0000256" key="2">
    <source>
        <dbReference type="ARBA" id="ARBA00022448"/>
    </source>
</evidence>
<evidence type="ECO:0000256" key="9">
    <source>
        <dbReference type="SAM" id="Phobius"/>
    </source>
</evidence>
<dbReference type="STRING" id="320771.Cflav_PD1485"/>
<dbReference type="EMBL" id="ABOX02000049">
    <property type="protein sequence ID" value="EEF58141.1"/>
    <property type="molecule type" value="Genomic_DNA"/>
</dbReference>
<evidence type="ECO:0000259" key="10">
    <source>
        <dbReference type="PROSITE" id="PS51371"/>
    </source>
</evidence>
<reference evidence="11 12" key="1">
    <citation type="journal article" date="2011" name="J. Bacteriol.">
        <title>Genome sequence of 'Pedosphaera parvula' Ellin514, an aerobic Verrucomicrobial isolate from pasture soil.</title>
        <authorList>
            <person name="Kant R."/>
            <person name="van Passel M.W."/>
            <person name="Sangwan P."/>
            <person name="Palva A."/>
            <person name="Lucas S."/>
            <person name="Copeland A."/>
            <person name="Lapidus A."/>
            <person name="Glavina Del Rio T."/>
            <person name="Dalin E."/>
            <person name="Tice H."/>
            <person name="Bruce D."/>
            <person name="Goodwin L."/>
            <person name="Pitluck S."/>
            <person name="Chertkov O."/>
            <person name="Larimer F.W."/>
            <person name="Land M.L."/>
            <person name="Hauser L."/>
            <person name="Brettin T.S."/>
            <person name="Detter J.C."/>
            <person name="Han S."/>
            <person name="de Vos W.M."/>
            <person name="Janssen P.H."/>
            <person name="Smidt H."/>
        </authorList>
    </citation>
    <scope>NUCLEOTIDE SEQUENCE [LARGE SCALE GENOMIC DNA]</scope>
    <source>
        <strain evidence="11 12">Ellin514</strain>
    </source>
</reference>
<sequence length="534" mass="56941" precursor="true">MSRLYDATFVNLSHQSTSIFLIGTFLVLMSTSLMVGWLLSSFCREASGSGIPQLKVAFWRDFGFVPWRVVWVKFIAGILSIGGGSSLGREGPSVQLAGGLGSKLGGILGEAKQNRRAAAASGAAAGLAAAFNTPLASVTFVLEEIIQDLNSRMLGGVLLAAVIGALVVHGLLGPQPAFTLGNVESPSWLVYVITPFVAAFAGLSGMVFQKTTLGLRAKRKHFRHVPAWILPSFGALITWCLGIAVFLTTHRLGVFSLGYADLSDALGGHLAWQLAGLLLITKLIATFSCYGFGGCGGVFSPTLFFGAMSGVFVAGLCNLIVPLTTSDVVALAVVGMSACLGAVVRAPVTGILIVFEMTHEFSLVPLLMLGSLVSQAVSYKLSKESLYDAILAQDGIHIDRIVPPRDLQSWQQLPVSTIAKFQPVVVADLEPVQLEQFLQEHPYQRFPVIQKGKLAGVLTRREAQAALVEKRSPKLEPAIFCLPARSIKDLQHLLMESHSGLVVILDQIDGNILGLVTLHDLLRAEVSTAERSGD</sequence>
<feature type="transmembrane region" description="Helical" evidence="9">
    <location>
        <begin position="329"/>
        <end position="354"/>
    </location>
</feature>
<protein>
    <submittedName>
        <fullName evidence="11">Chloride channel core</fullName>
    </submittedName>
</protein>
<evidence type="ECO:0000256" key="3">
    <source>
        <dbReference type="ARBA" id="ARBA00022692"/>
    </source>
</evidence>
<keyword evidence="3 9" id="KW-0812">Transmembrane</keyword>
<dbReference type="InterPro" id="IPR001807">
    <property type="entry name" value="ClC"/>
</dbReference>
<dbReference type="InterPro" id="IPR046342">
    <property type="entry name" value="CBS_dom_sf"/>
</dbReference>
<comment type="subcellular location">
    <subcellularLocation>
        <location evidence="1">Membrane</location>
        <topology evidence="1">Multi-pass membrane protein</topology>
    </subcellularLocation>
</comment>